<evidence type="ECO:0000256" key="2">
    <source>
        <dbReference type="ARBA" id="ARBA00009399"/>
    </source>
</evidence>
<feature type="transmembrane region" description="Helical" evidence="7">
    <location>
        <begin position="43"/>
        <end position="62"/>
    </location>
</feature>
<dbReference type="EMBL" id="RFFI01000100">
    <property type="protein sequence ID" value="RMI06655.1"/>
    <property type="molecule type" value="Genomic_DNA"/>
</dbReference>
<dbReference type="RefSeq" id="WP_122150547.1">
    <property type="nucleotide sequence ID" value="NZ_RFFI01000100.1"/>
</dbReference>
<feature type="region of interest" description="Disordered" evidence="6">
    <location>
        <begin position="1"/>
        <end position="36"/>
    </location>
</feature>
<feature type="compositionally biased region" description="Low complexity" evidence="6">
    <location>
        <begin position="1"/>
        <end position="11"/>
    </location>
</feature>
<dbReference type="PANTHER" id="PTHR38459">
    <property type="entry name" value="PROPHAGE BACTOPRENOL-LINKED GLUCOSE TRANSLOCASE HOMOLOG"/>
    <property type="match status" value="1"/>
</dbReference>
<feature type="transmembrane region" description="Helical" evidence="7">
    <location>
        <begin position="111"/>
        <end position="134"/>
    </location>
</feature>
<dbReference type="Proteomes" id="UP000269289">
    <property type="component" value="Unassembled WGS sequence"/>
</dbReference>
<evidence type="ECO:0000256" key="4">
    <source>
        <dbReference type="ARBA" id="ARBA00022989"/>
    </source>
</evidence>
<dbReference type="GO" id="GO:0005886">
    <property type="term" value="C:plasma membrane"/>
    <property type="evidence" value="ECO:0007669"/>
    <property type="project" value="TreeGrafter"/>
</dbReference>
<organism evidence="9 10">
    <name type="scientific">Cellulomonas triticagri</name>
    <dbReference type="NCBI Taxonomy" id="2483352"/>
    <lineage>
        <taxon>Bacteria</taxon>
        <taxon>Bacillati</taxon>
        <taxon>Actinomycetota</taxon>
        <taxon>Actinomycetes</taxon>
        <taxon>Micrococcales</taxon>
        <taxon>Cellulomonadaceae</taxon>
        <taxon>Cellulomonas</taxon>
    </lineage>
</organism>
<dbReference type="Pfam" id="PF04138">
    <property type="entry name" value="GtrA_DPMS_TM"/>
    <property type="match status" value="1"/>
</dbReference>
<comment type="similarity">
    <text evidence="2">Belongs to the GtrA family.</text>
</comment>
<evidence type="ECO:0000256" key="6">
    <source>
        <dbReference type="SAM" id="MobiDB-lite"/>
    </source>
</evidence>
<gene>
    <name evidence="9" type="ORF">EBM89_15660</name>
</gene>
<evidence type="ECO:0000256" key="1">
    <source>
        <dbReference type="ARBA" id="ARBA00004141"/>
    </source>
</evidence>
<dbReference type="PANTHER" id="PTHR38459:SF1">
    <property type="entry name" value="PROPHAGE BACTOPRENOL-LINKED GLUCOSE TRANSLOCASE HOMOLOG"/>
    <property type="match status" value="1"/>
</dbReference>
<evidence type="ECO:0000256" key="7">
    <source>
        <dbReference type="SAM" id="Phobius"/>
    </source>
</evidence>
<sequence length="194" mass="20183">MAATPPVTSPHAPAPPVAPLPSRRSRRPARTGRTGSGTTIRSLAAFGGVGALAFVVDVGVYNLLRATVLDTSPIWSKVASVAVATTVAWLGNRTWAFRDRRGGPVAREAVLFAAMNVLGLLVSAACLWVSHYLLGFTSQLADNVAGNVVGVGLGTVVRYLGYRFVVFRTPVPTPQTGTNAANRPSGHDSAPNPA</sequence>
<comment type="caution">
    <text evidence="9">The sequence shown here is derived from an EMBL/GenBank/DDBJ whole genome shotgun (WGS) entry which is preliminary data.</text>
</comment>
<reference evidence="9 10" key="1">
    <citation type="submission" date="2018-10" db="EMBL/GenBank/DDBJ databases">
        <title>Isolation, diversity and antifungal activity of actinobacteria from wheat.</title>
        <authorList>
            <person name="Han C."/>
        </authorList>
    </citation>
    <scope>NUCLEOTIDE SEQUENCE [LARGE SCALE GENOMIC DNA]</scope>
    <source>
        <strain evidence="9 10">NEAU-YY56</strain>
    </source>
</reference>
<keyword evidence="3 7" id="KW-0812">Transmembrane</keyword>
<dbReference type="GO" id="GO:0000271">
    <property type="term" value="P:polysaccharide biosynthetic process"/>
    <property type="evidence" value="ECO:0007669"/>
    <property type="project" value="InterPro"/>
</dbReference>
<keyword evidence="4 7" id="KW-1133">Transmembrane helix</keyword>
<feature type="domain" description="GtrA/DPMS transmembrane" evidence="8">
    <location>
        <begin position="46"/>
        <end position="167"/>
    </location>
</feature>
<feature type="transmembrane region" description="Helical" evidence="7">
    <location>
        <begin position="140"/>
        <end position="160"/>
    </location>
</feature>
<dbReference type="OrthoDB" id="9807815at2"/>
<evidence type="ECO:0000313" key="9">
    <source>
        <dbReference type="EMBL" id="RMI06655.1"/>
    </source>
</evidence>
<keyword evidence="5 7" id="KW-0472">Membrane</keyword>
<evidence type="ECO:0000259" key="8">
    <source>
        <dbReference type="Pfam" id="PF04138"/>
    </source>
</evidence>
<evidence type="ECO:0000313" key="10">
    <source>
        <dbReference type="Proteomes" id="UP000269289"/>
    </source>
</evidence>
<name>A0A3M2J6U5_9CELL</name>
<proteinExistence type="inferred from homology"/>
<dbReference type="InterPro" id="IPR051401">
    <property type="entry name" value="GtrA_CellWall_Glycosyl"/>
</dbReference>
<protein>
    <submittedName>
        <fullName evidence="9">GtrA family protein</fullName>
    </submittedName>
</protein>
<keyword evidence="10" id="KW-1185">Reference proteome</keyword>
<evidence type="ECO:0000256" key="5">
    <source>
        <dbReference type="ARBA" id="ARBA00023136"/>
    </source>
</evidence>
<feature type="transmembrane region" description="Helical" evidence="7">
    <location>
        <begin position="74"/>
        <end position="91"/>
    </location>
</feature>
<feature type="region of interest" description="Disordered" evidence="6">
    <location>
        <begin position="175"/>
        <end position="194"/>
    </location>
</feature>
<evidence type="ECO:0000256" key="3">
    <source>
        <dbReference type="ARBA" id="ARBA00022692"/>
    </source>
</evidence>
<dbReference type="AlphaFoldDB" id="A0A3M2J6U5"/>
<dbReference type="InterPro" id="IPR007267">
    <property type="entry name" value="GtrA_DPMS_TM"/>
</dbReference>
<accession>A0A3M2J6U5</accession>
<comment type="subcellular location">
    <subcellularLocation>
        <location evidence="1">Membrane</location>
        <topology evidence="1">Multi-pass membrane protein</topology>
    </subcellularLocation>
</comment>